<evidence type="ECO:0000313" key="2">
    <source>
        <dbReference type="EMBL" id="CAD5207644.1"/>
    </source>
</evidence>
<dbReference type="Proteomes" id="UP000659654">
    <property type="component" value="Unassembled WGS sequence"/>
</dbReference>
<keyword evidence="1" id="KW-0732">Signal</keyword>
<dbReference type="WBParaSite" id="BXY_1164800.1">
    <property type="protein sequence ID" value="BXY_1164800.1"/>
    <property type="gene ID" value="BXY_1164800"/>
</dbReference>
<dbReference type="AlphaFoldDB" id="A0A1I7SF37"/>
<dbReference type="Proteomes" id="UP000582659">
    <property type="component" value="Unassembled WGS sequence"/>
</dbReference>
<evidence type="ECO:0000313" key="5">
    <source>
        <dbReference type="WBParaSite" id="BXY_1164800.1"/>
    </source>
</evidence>
<organism evidence="3 5">
    <name type="scientific">Bursaphelenchus xylophilus</name>
    <name type="common">Pinewood nematode worm</name>
    <name type="synonym">Aphelenchoides xylophilus</name>
    <dbReference type="NCBI Taxonomy" id="6326"/>
    <lineage>
        <taxon>Eukaryota</taxon>
        <taxon>Metazoa</taxon>
        <taxon>Ecdysozoa</taxon>
        <taxon>Nematoda</taxon>
        <taxon>Chromadorea</taxon>
        <taxon>Rhabditida</taxon>
        <taxon>Tylenchina</taxon>
        <taxon>Tylenchomorpha</taxon>
        <taxon>Aphelenchoidea</taxon>
        <taxon>Aphelenchoididae</taxon>
        <taxon>Bursaphelenchus</taxon>
    </lineage>
</organism>
<evidence type="ECO:0000313" key="3">
    <source>
        <dbReference type="Proteomes" id="UP000095284"/>
    </source>
</evidence>
<protein>
    <submittedName>
        <fullName evidence="2">(pine wood nematode) hypothetical protein</fullName>
    </submittedName>
</protein>
<name>A0A1I7SF37_BURXY</name>
<dbReference type="Proteomes" id="UP000095284">
    <property type="component" value="Unplaced"/>
</dbReference>
<dbReference type="EMBL" id="CAJFDI010000001">
    <property type="protein sequence ID" value="CAD5207644.1"/>
    <property type="molecule type" value="Genomic_DNA"/>
</dbReference>
<reference evidence="5" key="1">
    <citation type="submission" date="2016-11" db="UniProtKB">
        <authorList>
            <consortium name="WormBaseParasite"/>
        </authorList>
    </citation>
    <scope>IDENTIFICATION</scope>
</reference>
<accession>A0A1I7SF37</accession>
<evidence type="ECO:0000256" key="1">
    <source>
        <dbReference type="SAM" id="SignalP"/>
    </source>
</evidence>
<reference evidence="2" key="2">
    <citation type="submission" date="2020-09" db="EMBL/GenBank/DDBJ databases">
        <authorList>
            <person name="Kikuchi T."/>
        </authorList>
    </citation>
    <scope>NUCLEOTIDE SEQUENCE</scope>
    <source>
        <strain evidence="2">Ka4C1</strain>
    </source>
</reference>
<feature type="signal peptide" evidence="1">
    <location>
        <begin position="1"/>
        <end position="18"/>
    </location>
</feature>
<feature type="chain" id="PRO_5036022207" evidence="1">
    <location>
        <begin position="19"/>
        <end position="102"/>
    </location>
</feature>
<sequence>MILLWLVVLGSAIRVSLPCTSTTTVQDPLVCPYTCNTYDLGSTDFQTTVTTDFETQCPVWSVYCFNNYFINGEEVNRIANLMCGPNGFTYNGAAIDTITCNQ</sequence>
<gene>
    <name evidence="2" type="ORF">BXYJ_LOCUS28</name>
</gene>
<proteinExistence type="predicted"/>
<dbReference type="EMBL" id="CAJFCV020000001">
    <property type="protein sequence ID" value="CAG9078878.1"/>
    <property type="molecule type" value="Genomic_DNA"/>
</dbReference>
<evidence type="ECO:0000313" key="4">
    <source>
        <dbReference type="Proteomes" id="UP000659654"/>
    </source>
</evidence>
<keyword evidence="4" id="KW-1185">Reference proteome</keyword>